<comment type="function">
    <text evidence="13">Inactive carboxypeptidase that may play a role in cell wall organization and biogenesis.</text>
</comment>
<evidence type="ECO:0000256" key="8">
    <source>
        <dbReference type="ARBA" id="ARBA00022729"/>
    </source>
</evidence>
<evidence type="ECO:0000256" key="4">
    <source>
        <dbReference type="ARBA" id="ARBA00022525"/>
    </source>
</evidence>
<dbReference type="Pfam" id="PF00246">
    <property type="entry name" value="Peptidase_M14"/>
    <property type="match status" value="1"/>
</dbReference>
<evidence type="ECO:0000256" key="1">
    <source>
        <dbReference type="ARBA" id="ARBA00001947"/>
    </source>
</evidence>
<dbReference type="PANTHER" id="PTHR11705">
    <property type="entry name" value="PROTEASE FAMILY M14 CARBOXYPEPTIDASE A,B"/>
    <property type="match status" value="1"/>
</dbReference>
<dbReference type="RefSeq" id="XP_052942858.1">
    <property type="nucleotide sequence ID" value="XM_053086138.1"/>
</dbReference>
<comment type="similarity">
    <text evidence="3 16">Belongs to the peptidase M14 family.</text>
</comment>
<feature type="chain" id="PRO_5041385201" description="Inactive metallocarboxypeptidase ECM14" evidence="17">
    <location>
        <begin position="21"/>
        <end position="495"/>
    </location>
</feature>
<keyword evidence="20" id="KW-1185">Reference proteome</keyword>
<feature type="active site" description="Proton donor/acceptor" evidence="16">
    <location>
        <position position="454"/>
    </location>
</feature>
<evidence type="ECO:0000313" key="20">
    <source>
        <dbReference type="Proteomes" id="UP001164286"/>
    </source>
</evidence>
<organism evidence="19 20">
    <name type="scientific">Dioszegia hungarica</name>
    <dbReference type="NCBI Taxonomy" id="4972"/>
    <lineage>
        <taxon>Eukaryota</taxon>
        <taxon>Fungi</taxon>
        <taxon>Dikarya</taxon>
        <taxon>Basidiomycota</taxon>
        <taxon>Agaricomycotina</taxon>
        <taxon>Tremellomycetes</taxon>
        <taxon>Tremellales</taxon>
        <taxon>Bulleribasidiaceae</taxon>
        <taxon>Dioszegia</taxon>
    </lineage>
</organism>
<keyword evidence="5" id="KW-0121">Carboxypeptidase</keyword>
<evidence type="ECO:0000256" key="17">
    <source>
        <dbReference type="SAM" id="SignalP"/>
    </source>
</evidence>
<dbReference type="AlphaFoldDB" id="A0AA38H3H3"/>
<keyword evidence="9" id="KW-0378">Hydrolase</keyword>
<dbReference type="SUPFAM" id="SSF53187">
    <property type="entry name" value="Zn-dependent exopeptidases"/>
    <property type="match status" value="1"/>
</dbReference>
<evidence type="ECO:0000256" key="11">
    <source>
        <dbReference type="ARBA" id="ARBA00023049"/>
    </source>
</evidence>
<evidence type="ECO:0000256" key="16">
    <source>
        <dbReference type="PROSITE-ProRule" id="PRU01379"/>
    </source>
</evidence>
<evidence type="ECO:0000256" key="12">
    <source>
        <dbReference type="ARBA" id="ARBA00023157"/>
    </source>
</evidence>
<evidence type="ECO:0000256" key="7">
    <source>
        <dbReference type="ARBA" id="ARBA00022723"/>
    </source>
</evidence>
<dbReference type="GO" id="GO:0006508">
    <property type="term" value="P:proteolysis"/>
    <property type="evidence" value="ECO:0007669"/>
    <property type="project" value="UniProtKB-KW"/>
</dbReference>
<evidence type="ECO:0000256" key="6">
    <source>
        <dbReference type="ARBA" id="ARBA00022670"/>
    </source>
</evidence>
<proteinExistence type="inferred from homology"/>
<dbReference type="SMART" id="SM00631">
    <property type="entry name" value="Zn_pept"/>
    <property type="match status" value="1"/>
</dbReference>
<evidence type="ECO:0000256" key="14">
    <source>
        <dbReference type="ARBA" id="ARBA00026187"/>
    </source>
</evidence>
<dbReference type="FunFam" id="3.40.630.10:FF:000084">
    <property type="entry name" value="Carboxypeptidase B2"/>
    <property type="match status" value="1"/>
</dbReference>
<dbReference type="PANTHER" id="PTHR11705:SF147">
    <property type="entry name" value="INACTIVE METALLOCARBOXYPEPTIDASE ECM14"/>
    <property type="match status" value="1"/>
</dbReference>
<keyword evidence="12" id="KW-1015">Disulfide bond</keyword>
<evidence type="ECO:0000256" key="2">
    <source>
        <dbReference type="ARBA" id="ARBA00004613"/>
    </source>
</evidence>
<keyword evidence="4" id="KW-0964">Secreted</keyword>
<keyword evidence="8 17" id="KW-0732">Signal</keyword>
<dbReference type="GeneID" id="77725339"/>
<gene>
    <name evidence="19" type="ORF">MKK02DRAFT_19739</name>
</gene>
<dbReference type="InterPro" id="IPR000834">
    <property type="entry name" value="Peptidase_M14"/>
</dbReference>
<keyword evidence="7" id="KW-0479">Metal-binding</keyword>
<evidence type="ECO:0000259" key="18">
    <source>
        <dbReference type="PROSITE" id="PS52035"/>
    </source>
</evidence>
<evidence type="ECO:0000256" key="9">
    <source>
        <dbReference type="ARBA" id="ARBA00022801"/>
    </source>
</evidence>
<evidence type="ECO:0000313" key="19">
    <source>
        <dbReference type="EMBL" id="KAI9633081.1"/>
    </source>
</evidence>
<dbReference type="CDD" id="cd03860">
    <property type="entry name" value="M14_CP_A-B_like"/>
    <property type="match status" value="1"/>
</dbReference>
<evidence type="ECO:0000256" key="15">
    <source>
        <dbReference type="ARBA" id="ARBA00026213"/>
    </source>
</evidence>
<keyword evidence="6" id="KW-0645">Protease</keyword>
<sequence>MRNPAVLALVANFVLRAVIAWSAPDHAAPAQQPLVAPIMGAGSRQKHGNVSEEQVWRLNLESMGQEERNIARDVIETMDLDIWRSAPSSLDVRLPSHQISHLRALLPPSTNFTLFILSVQSLIDSSSISLSAHTAEDETWNVSTLLTPFHDHYHPLADMYRFAEALVGAFNGKSVGDGRLRMETFVIGKTWEKMEMKGVRVKWVPDTGESGLKGKKGKGKKGKKIIERELVIQAGSHAREWVGPSSAIYFFHSLLLAGTADSESDEASLLKAFTFTVVPTINPDGYEYSREHRMWRKNRQDTGSRTCSGIDLNSNWGYKWRKPLRPNPCSDAYPGADAFEAYETKAMARYLKKGVEWAEEKGEKKGPERKVRAFIDLHSYGQLFMFPFAHSCDDFPPDAEMLMEAALGVAKAIRADHGETYQTGQACELTYRAPGDAIDYAYGTADVRWSFSAELRDTGTYGFLLPPHLIRPAADEITTGLVHLAKFIYNVEIVN</sequence>
<protein>
    <recommendedName>
        <fullName evidence="14">Inactive metallocarboxypeptidase ECM14</fullName>
    </recommendedName>
    <alternativeName>
        <fullName evidence="15">Inactive metallocarboxypeptidase ecm14</fullName>
    </alternativeName>
</protein>
<keyword evidence="10" id="KW-0862">Zinc</keyword>
<dbReference type="GO" id="GO:0005615">
    <property type="term" value="C:extracellular space"/>
    <property type="evidence" value="ECO:0007669"/>
    <property type="project" value="TreeGrafter"/>
</dbReference>
<reference evidence="19" key="1">
    <citation type="journal article" date="2022" name="G3 (Bethesda)">
        <title>High quality genome of the basidiomycete yeast Dioszegia hungarica PDD-24b-2 isolated from cloud water.</title>
        <authorList>
            <person name="Jarrige D."/>
            <person name="Haridas S."/>
            <person name="Bleykasten-Grosshans C."/>
            <person name="Joly M."/>
            <person name="Nadalig T."/>
            <person name="Sancelme M."/>
            <person name="Vuilleumier S."/>
            <person name="Grigoriev I.V."/>
            <person name="Amato P."/>
            <person name="Bringel F."/>
        </authorList>
    </citation>
    <scope>NUCLEOTIDE SEQUENCE</scope>
    <source>
        <strain evidence="19">PDD-24b-2</strain>
    </source>
</reference>
<dbReference type="PROSITE" id="PS52035">
    <property type="entry name" value="PEPTIDASE_M14"/>
    <property type="match status" value="1"/>
</dbReference>
<comment type="cofactor">
    <cofactor evidence="1">
        <name>Zn(2+)</name>
        <dbReference type="ChEBI" id="CHEBI:29105"/>
    </cofactor>
</comment>
<comment type="caution">
    <text evidence="19">The sequence shown here is derived from an EMBL/GenBank/DDBJ whole genome shotgun (WGS) entry which is preliminary data.</text>
</comment>
<dbReference type="GO" id="GO:0008270">
    <property type="term" value="F:zinc ion binding"/>
    <property type="evidence" value="ECO:0007669"/>
    <property type="project" value="InterPro"/>
</dbReference>
<evidence type="ECO:0000256" key="3">
    <source>
        <dbReference type="ARBA" id="ARBA00005988"/>
    </source>
</evidence>
<keyword evidence="11" id="KW-0482">Metalloprotease</keyword>
<comment type="subcellular location">
    <subcellularLocation>
        <location evidence="2">Secreted</location>
    </subcellularLocation>
</comment>
<feature type="domain" description="Peptidase M14" evidence="18">
    <location>
        <begin position="152"/>
        <end position="488"/>
    </location>
</feature>
<dbReference type="Proteomes" id="UP001164286">
    <property type="component" value="Unassembled WGS sequence"/>
</dbReference>
<evidence type="ECO:0000256" key="10">
    <source>
        <dbReference type="ARBA" id="ARBA00022833"/>
    </source>
</evidence>
<dbReference type="EMBL" id="JAKWFO010000013">
    <property type="protein sequence ID" value="KAI9633081.1"/>
    <property type="molecule type" value="Genomic_DNA"/>
</dbReference>
<evidence type="ECO:0000256" key="13">
    <source>
        <dbReference type="ARBA" id="ARBA00025210"/>
    </source>
</evidence>
<accession>A0AA38H3H3</accession>
<evidence type="ECO:0000256" key="5">
    <source>
        <dbReference type="ARBA" id="ARBA00022645"/>
    </source>
</evidence>
<name>A0AA38H3H3_9TREE</name>
<dbReference type="Gene3D" id="3.40.630.10">
    <property type="entry name" value="Zn peptidases"/>
    <property type="match status" value="1"/>
</dbReference>
<dbReference type="PRINTS" id="PR00765">
    <property type="entry name" value="CRBOXYPTASEA"/>
</dbReference>
<feature type="signal peptide" evidence="17">
    <location>
        <begin position="1"/>
        <end position="20"/>
    </location>
</feature>
<dbReference type="GO" id="GO:0004181">
    <property type="term" value="F:metallocarboxypeptidase activity"/>
    <property type="evidence" value="ECO:0007669"/>
    <property type="project" value="InterPro"/>
</dbReference>